<dbReference type="AlphaFoldDB" id="G0W396"/>
<organism evidence="9 10">
    <name type="scientific">Naumovozyma dairenensis (strain ATCC 10597 / BCRC 20456 / CBS 421 / NBRC 0211 / NRRL Y-12639)</name>
    <name type="common">Saccharomyces dairenensis</name>
    <dbReference type="NCBI Taxonomy" id="1071378"/>
    <lineage>
        <taxon>Eukaryota</taxon>
        <taxon>Fungi</taxon>
        <taxon>Dikarya</taxon>
        <taxon>Ascomycota</taxon>
        <taxon>Saccharomycotina</taxon>
        <taxon>Saccharomycetes</taxon>
        <taxon>Saccharomycetales</taxon>
        <taxon>Saccharomycetaceae</taxon>
        <taxon>Naumovozyma</taxon>
    </lineage>
</organism>
<dbReference type="STRING" id="1071378.G0W396"/>
<dbReference type="InterPro" id="IPR036774">
    <property type="entry name" value="ERV/ALR_sulphydryl_oxid_sf"/>
</dbReference>
<evidence type="ECO:0000313" key="9">
    <source>
        <dbReference type="EMBL" id="CCD22284.1"/>
    </source>
</evidence>
<evidence type="ECO:0000256" key="4">
    <source>
        <dbReference type="ARBA" id="ARBA00023002"/>
    </source>
</evidence>
<proteinExistence type="predicted"/>
<dbReference type="GeneID" id="11493880"/>
<dbReference type="Gene3D" id="1.20.120.310">
    <property type="entry name" value="ERV/ALR sulfhydryl oxidase domain"/>
    <property type="match status" value="1"/>
</dbReference>
<protein>
    <recommendedName>
        <fullName evidence="6">Sulfhydryl oxidase</fullName>
        <ecNumber evidence="6">1.8.3.2</ecNumber>
    </recommendedName>
</protein>
<keyword evidence="3 6" id="KW-0274">FAD</keyword>
<dbReference type="Proteomes" id="UP000000689">
    <property type="component" value="Chromosome 1"/>
</dbReference>
<dbReference type="GO" id="GO:0016972">
    <property type="term" value="F:thiol oxidase activity"/>
    <property type="evidence" value="ECO:0007669"/>
    <property type="project" value="UniProtKB-EC"/>
</dbReference>
<evidence type="ECO:0000256" key="3">
    <source>
        <dbReference type="ARBA" id="ARBA00022827"/>
    </source>
</evidence>
<dbReference type="HOGENOM" id="CLU_1595000_0_0_1"/>
<evidence type="ECO:0000259" key="8">
    <source>
        <dbReference type="PROSITE" id="PS51324"/>
    </source>
</evidence>
<dbReference type="PROSITE" id="PS51324">
    <property type="entry name" value="ERV_ALR"/>
    <property type="match status" value="1"/>
</dbReference>
<evidence type="ECO:0000256" key="1">
    <source>
        <dbReference type="ARBA" id="ARBA00001974"/>
    </source>
</evidence>
<dbReference type="EC" id="1.8.3.2" evidence="6"/>
<evidence type="ECO:0000256" key="7">
    <source>
        <dbReference type="SAM" id="MobiDB-lite"/>
    </source>
</evidence>
<dbReference type="RefSeq" id="XP_003667527.1">
    <property type="nucleotide sequence ID" value="XM_003667479.1"/>
</dbReference>
<sequence length="167" mass="20284">MFNKFPEKPSRKESNGMVSYIKLFEEFYPYRYNEEREEEEDGYEYFFDEMLDMYPPCVSSRLCLSLWGCQIHNLINERIYYKNNNRHDDDEEEEEEKKGKKKNTNRKKFVKYNCSNILKDYELDDTVSKPFDTGNEQVEEDDEQQYYDNNVVVMDEISLTKEEKQLG</sequence>
<keyword evidence="10" id="KW-1185">Reference proteome</keyword>
<keyword evidence="2 6" id="KW-0285">Flavoprotein</keyword>
<feature type="region of interest" description="Disordered" evidence="7">
    <location>
        <begin position="82"/>
        <end position="102"/>
    </location>
</feature>
<dbReference type="OrthoDB" id="59470at2759"/>
<comment type="cofactor">
    <cofactor evidence="1 6">
        <name>FAD</name>
        <dbReference type="ChEBI" id="CHEBI:57692"/>
    </cofactor>
</comment>
<feature type="domain" description="ERV/ALR sulfhydryl oxidase" evidence="8">
    <location>
        <begin position="1"/>
        <end position="96"/>
    </location>
</feature>
<dbReference type="EMBL" id="HE580267">
    <property type="protein sequence ID" value="CCD22284.1"/>
    <property type="molecule type" value="Genomic_DNA"/>
</dbReference>
<feature type="region of interest" description="Disordered" evidence="7">
    <location>
        <begin position="126"/>
        <end position="147"/>
    </location>
</feature>
<evidence type="ECO:0000313" key="10">
    <source>
        <dbReference type="Proteomes" id="UP000000689"/>
    </source>
</evidence>
<accession>G0W396</accession>
<keyword evidence="5" id="KW-1015">Disulfide bond</keyword>
<evidence type="ECO:0000256" key="2">
    <source>
        <dbReference type="ARBA" id="ARBA00022630"/>
    </source>
</evidence>
<keyword evidence="4 6" id="KW-0560">Oxidoreductase</keyword>
<comment type="catalytic activity">
    <reaction evidence="6">
        <text>2 R'C(R)SH + O2 = R'C(R)S-S(R)CR' + H2O2</text>
        <dbReference type="Rhea" id="RHEA:17357"/>
        <dbReference type="ChEBI" id="CHEBI:15379"/>
        <dbReference type="ChEBI" id="CHEBI:16240"/>
        <dbReference type="ChEBI" id="CHEBI:16520"/>
        <dbReference type="ChEBI" id="CHEBI:17412"/>
        <dbReference type="EC" id="1.8.3.2"/>
    </reaction>
</comment>
<evidence type="ECO:0000256" key="5">
    <source>
        <dbReference type="ARBA" id="ARBA00023157"/>
    </source>
</evidence>
<dbReference type="SUPFAM" id="SSF69000">
    <property type="entry name" value="FAD-dependent thiol oxidase"/>
    <property type="match status" value="1"/>
</dbReference>
<dbReference type="Pfam" id="PF04777">
    <property type="entry name" value="Evr1_Alr"/>
    <property type="match status" value="1"/>
</dbReference>
<name>G0W396_NAUDC</name>
<evidence type="ECO:0000256" key="6">
    <source>
        <dbReference type="RuleBase" id="RU371123"/>
    </source>
</evidence>
<dbReference type="InterPro" id="IPR017905">
    <property type="entry name" value="ERV/ALR_sulphydryl_oxidase"/>
</dbReference>
<gene>
    <name evidence="9" type="primary">NDAI0A01260</name>
    <name evidence="9" type="ordered locus">NDAI_0A01260</name>
</gene>
<dbReference type="KEGG" id="ndi:NDAI_0A01260"/>
<reference evidence="9 10" key="1">
    <citation type="journal article" date="2011" name="Proc. Natl. Acad. Sci. U.S.A.">
        <title>Evolutionary erosion of yeast sex chromosomes by mating-type switching accidents.</title>
        <authorList>
            <person name="Gordon J.L."/>
            <person name="Armisen D."/>
            <person name="Proux-Wera E."/>
            <person name="Oheigeartaigh S.S."/>
            <person name="Byrne K.P."/>
            <person name="Wolfe K.H."/>
        </authorList>
    </citation>
    <scope>NUCLEOTIDE SEQUENCE [LARGE SCALE GENOMIC DNA]</scope>
    <source>
        <strain evidence="10">ATCC 10597 / BCRC 20456 / CBS 421 / NBRC 0211 / NRRL Y-12639</strain>
    </source>
</reference>